<comment type="catalytic activity">
    <reaction evidence="1">
        <text>a uridine in mRNA = a pseudouridine in mRNA</text>
        <dbReference type="Rhea" id="RHEA:56644"/>
        <dbReference type="Rhea" id="RHEA-COMP:14658"/>
        <dbReference type="Rhea" id="RHEA-COMP:14659"/>
        <dbReference type="ChEBI" id="CHEBI:65314"/>
        <dbReference type="ChEBI" id="CHEBI:65315"/>
    </reaction>
</comment>
<accession>A7RM79</accession>
<dbReference type="InParanoid" id="A7RM79"/>
<organism evidence="9 10">
    <name type="scientific">Nematostella vectensis</name>
    <name type="common">Starlet sea anemone</name>
    <dbReference type="NCBI Taxonomy" id="45351"/>
    <lineage>
        <taxon>Eukaryota</taxon>
        <taxon>Metazoa</taxon>
        <taxon>Cnidaria</taxon>
        <taxon>Anthozoa</taxon>
        <taxon>Hexacorallia</taxon>
        <taxon>Actiniaria</taxon>
        <taxon>Edwardsiidae</taxon>
        <taxon>Nematostella</taxon>
    </lineage>
</organism>
<proteinExistence type="inferred from homology"/>
<dbReference type="STRING" id="45351.A7RM79"/>
<evidence type="ECO:0000256" key="3">
    <source>
        <dbReference type="ARBA" id="ARBA00010876"/>
    </source>
</evidence>
<reference evidence="9 10" key="1">
    <citation type="journal article" date="2007" name="Science">
        <title>Sea anemone genome reveals ancestral eumetazoan gene repertoire and genomic organization.</title>
        <authorList>
            <person name="Putnam N.H."/>
            <person name="Srivastava M."/>
            <person name="Hellsten U."/>
            <person name="Dirks B."/>
            <person name="Chapman J."/>
            <person name="Salamov A."/>
            <person name="Terry A."/>
            <person name="Shapiro H."/>
            <person name="Lindquist E."/>
            <person name="Kapitonov V.V."/>
            <person name="Jurka J."/>
            <person name="Genikhovich G."/>
            <person name="Grigoriev I.V."/>
            <person name="Lucas S.M."/>
            <person name="Steele R.E."/>
            <person name="Finnerty J.R."/>
            <person name="Technau U."/>
            <person name="Martindale M.Q."/>
            <person name="Rokhsar D.S."/>
        </authorList>
    </citation>
    <scope>NUCLEOTIDE SEQUENCE [LARGE SCALE GENOMIC DNA]</scope>
    <source>
        <strain evidence="10">CH2 X CH6</strain>
    </source>
</reference>
<dbReference type="OMA" id="AKKYWAI"/>
<dbReference type="GO" id="GO:0009982">
    <property type="term" value="F:pseudouridine synthase activity"/>
    <property type="evidence" value="ECO:0007669"/>
    <property type="project" value="InterPro"/>
</dbReference>
<feature type="domain" description="Pseudouridine synthase RsuA/RluA-like" evidence="8">
    <location>
        <begin position="31"/>
        <end position="205"/>
    </location>
</feature>
<evidence type="ECO:0000256" key="5">
    <source>
        <dbReference type="ARBA" id="ARBA00036943"/>
    </source>
</evidence>
<keyword evidence="4" id="KW-0413">Isomerase</keyword>
<protein>
    <recommendedName>
        <fullName evidence="6">Pseudouridylate synthase RPUSD4, mitochondrial</fullName>
    </recommendedName>
    <alternativeName>
        <fullName evidence="7">RNA pseudouridylate synthase domain-containing protein 4</fullName>
    </alternativeName>
</protein>
<gene>
    <name evidence="9" type="ORF">NEMVEDRAFT_v1g199175</name>
</gene>
<dbReference type="AlphaFoldDB" id="A7RM79"/>
<comment type="catalytic activity">
    <reaction evidence="2">
        <text>uridine in 5S rRNA = pseudouridine in 5S rRNA</text>
        <dbReference type="Rhea" id="RHEA:47036"/>
        <dbReference type="Rhea" id="RHEA-COMP:11730"/>
        <dbReference type="Rhea" id="RHEA-COMP:11731"/>
        <dbReference type="ChEBI" id="CHEBI:65314"/>
        <dbReference type="ChEBI" id="CHEBI:65315"/>
    </reaction>
</comment>
<evidence type="ECO:0000256" key="4">
    <source>
        <dbReference type="ARBA" id="ARBA00023235"/>
    </source>
</evidence>
<dbReference type="SUPFAM" id="SSF55120">
    <property type="entry name" value="Pseudouridine synthase"/>
    <property type="match status" value="1"/>
</dbReference>
<dbReference type="HOGENOM" id="CLU_016902_2_1_1"/>
<dbReference type="eggNOG" id="KOG1919">
    <property type="taxonomic scope" value="Eukaryota"/>
</dbReference>
<dbReference type="PANTHER" id="PTHR21600:SF83">
    <property type="entry name" value="PSEUDOURIDYLATE SYNTHASE RPUSD4, MITOCHONDRIAL"/>
    <property type="match status" value="1"/>
</dbReference>
<evidence type="ECO:0000256" key="2">
    <source>
        <dbReference type="ARBA" id="ARBA00001896"/>
    </source>
</evidence>
<evidence type="ECO:0000259" key="8">
    <source>
        <dbReference type="Pfam" id="PF00849"/>
    </source>
</evidence>
<dbReference type="PhylomeDB" id="A7RM79"/>
<dbReference type="CDD" id="cd02869">
    <property type="entry name" value="PseudoU_synth_RluA_like"/>
    <property type="match status" value="1"/>
</dbReference>
<dbReference type="EMBL" id="DS469519">
    <property type="protein sequence ID" value="EDO47554.1"/>
    <property type="molecule type" value="Genomic_DNA"/>
</dbReference>
<dbReference type="Gene3D" id="3.30.2350.10">
    <property type="entry name" value="Pseudouridine synthase"/>
    <property type="match status" value="1"/>
</dbReference>
<sequence length="330" mass="37310">MAIAARTARRVLKTVIDAQYLADNVIFSNNDLIAINKPYGLPVHGGPGVVLSVAELLEEFAAIKNYQNKPELAHRLDKYGTDYTIMLIDCSGVLLLTRNKTAAQKIAEMFQSRMVKKRYLAVSVGVPRYEEGTISIPVGYGRVGPWERIIIRQDLVGKTHKEITEAGFKQAITKFKILDENQSTCSLLEIEPITGHKQQIRVHLADALRCPILGDHKFSSDKPQPQVIPLRLLQLLQISGVKGVDGKKGRIRPWQRGQIPLHLHSHQLVLPKYHTGSDLVISAPLPKYYLDTLSRLNLHPKRKKMNQSREEEEYYRLKRLGKSTKKIVGF</sequence>
<evidence type="ECO:0000313" key="10">
    <source>
        <dbReference type="Proteomes" id="UP000001593"/>
    </source>
</evidence>
<dbReference type="InterPro" id="IPR050188">
    <property type="entry name" value="RluA_PseudoU_synthase"/>
</dbReference>
<name>A7RM79_NEMVE</name>
<comment type="similarity">
    <text evidence="3">Belongs to the pseudouridine synthase RluA family.</text>
</comment>
<evidence type="ECO:0000256" key="7">
    <source>
        <dbReference type="ARBA" id="ARBA00041563"/>
    </source>
</evidence>
<evidence type="ECO:0000256" key="1">
    <source>
        <dbReference type="ARBA" id="ARBA00001166"/>
    </source>
</evidence>
<dbReference type="InterPro" id="IPR020103">
    <property type="entry name" value="PsdUridine_synth_cat_dom_sf"/>
</dbReference>
<evidence type="ECO:0000313" key="9">
    <source>
        <dbReference type="EMBL" id="EDO47554.1"/>
    </source>
</evidence>
<dbReference type="Pfam" id="PF00849">
    <property type="entry name" value="PseudoU_synth_2"/>
    <property type="match status" value="1"/>
</dbReference>
<dbReference type="GO" id="GO:0003723">
    <property type="term" value="F:RNA binding"/>
    <property type="evidence" value="ECO:0007669"/>
    <property type="project" value="InterPro"/>
</dbReference>
<evidence type="ECO:0000256" key="6">
    <source>
        <dbReference type="ARBA" id="ARBA00039953"/>
    </source>
</evidence>
<dbReference type="Proteomes" id="UP000001593">
    <property type="component" value="Unassembled WGS sequence"/>
</dbReference>
<dbReference type="PANTHER" id="PTHR21600">
    <property type="entry name" value="MITOCHONDRIAL RNA PSEUDOURIDINE SYNTHASE"/>
    <property type="match status" value="1"/>
</dbReference>
<dbReference type="InterPro" id="IPR006145">
    <property type="entry name" value="PsdUridine_synth_RsuA/RluA"/>
</dbReference>
<keyword evidence="10" id="KW-1185">Reference proteome</keyword>
<dbReference type="GO" id="GO:0001522">
    <property type="term" value="P:pseudouridine synthesis"/>
    <property type="evidence" value="ECO:0007669"/>
    <property type="project" value="InterPro"/>
</dbReference>
<comment type="catalytic activity">
    <reaction evidence="5">
        <text>a uridine in tRNA = a pseudouridine in tRNA</text>
        <dbReference type="Rhea" id="RHEA:54572"/>
        <dbReference type="Rhea" id="RHEA-COMP:13339"/>
        <dbReference type="Rhea" id="RHEA-COMP:13934"/>
        <dbReference type="ChEBI" id="CHEBI:65314"/>
        <dbReference type="ChEBI" id="CHEBI:65315"/>
    </reaction>
</comment>